<accession>A0A9J5ZRM4</accession>
<dbReference type="AlphaFoldDB" id="A0A9J5ZRM4"/>
<reference evidence="1 2" key="1">
    <citation type="submission" date="2020-09" db="EMBL/GenBank/DDBJ databases">
        <title>De no assembly of potato wild relative species, Solanum commersonii.</title>
        <authorList>
            <person name="Cho K."/>
        </authorList>
    </citation>
    <scope>NUCLEOTIDE SEQUENCE [LARGE SCALE GENOMIC DNA]</scope>
    <source>
        <strain evidence="1">LZ3.2</strain>
        <tissue evidence="1">Leaf</tissue>
    </source>
</reference>
<sequence>MAVAKFIVAGGDYMRTTVLIALHRNSSYDDMITSVIEAGELAYEPSNLVISYKMNGREKYISHS</sequence>
<protein>
    <submittedName>
        <fullName evidence="1">Uncharacterized protein</fullName>
    </submittedName>
</protein>
<evidence type="ECO:0000313" key="1">
    <source>
        <dbReference type="EMBL" id="KAG5614755.1"/>
    </source>
</evidence>
<name>A0A9J5ZRM4_SOLCO</name>
<comment type="caution">
    <text evidence="1">The sequence shown here is derived from an EMBL/GenBank/DDBJ whole genome shotgun (WGS) entry which is preliminary data.</text>
</comment>
<proteinExistence type="predicted"/>
<organism evidence="1 2">
    <name type="scientific">Solanum commersonii</name>
    <name type="common">Commerson's wild potato</name>
    <name type="synonym">Commerson's nightshade</name>
    <dbReference type="NCBI Taxonomy" id="4109"/>
    <lineage>
        <taxon>Eukaryota</taxon>
        <taxon>Viridiplantae</taxon>
        <taxon>Streptophyta</taxon>
        <taxon>Embryophyta</taxon>
        <taxon>Tracheophyta</taxon>
        <taxon>Spermatophyta</taxon>
        <taxon>Magnoliopsida</taxon>
        <taxon>eudicotyledons</taxon>
        <taxon>Gunneridae</taxon>
        <taxon>Pentapetalae</taxon>
        <taxon>asterids</taxon>
        <taxon>lamiids</taxon>
        <taxon>Solanales</taxon>
        <taxon>Solanaceae</taxon>
        <taxon>Solanoideae</taxon>
        <taxon>Solaneae</taxon>
        <taxon>Solanum</taxon>
    </lineage>
</organism>
<gene>
    <name evidence="1" type="ORF">H5410_014579</name>
</gene>
<dbReference type="EMBL" id="JACXVP010000003">
    <property type="protein sequence ID" value="KAG5614755.1"/>
    <property type="molecule type" value="Genomic_DNA"/>
</dbReference>
<evidence type="ECO:0000313" key="2">
    <source>
        <dbReference type="Proteomes" id="UP000824120"/>
    </source>
</evidence>
<keyword evidence="2" id="KW-1185">Reference proteome</keyword>
<dbReference type="Proteomes" id="UP000824120">
    <property type="component" value="Chromosome 3"/>
</dbReference>